<keyword evidence="2" id="KW-0732">Signal</keyword>
<evidence type="ECO:0008006" key="5">
    <source>
        <dbReference type="Google" id="ProtNLM"/>
    </source>
</evidence>
<dbReference type="Proteomes" id="UP001299220">
    <property type="component" value="Unassembled WGS sequence"/>
</dbReference>
<feature type="chain" id="PRO_5046033793" description="Lipoprotein" evidence="2">
    <location>
        <begin position="30"/>
        <end position="239"/>
    </location>
</feature>
<dbReference type="PROSITE" id="PS51257">
    <property type="entry name" value="PROKAR_LIPOPROTEIN"/>
    <property type="match status" value="1"/>
</dbReference>
<feature type="compositionally biased region" description="Low complexity" evidence="1">
    <location>
        <begin position="28"/>
        <end position="47"/>
    </location>
</feature>
<accession>A0ABS9CKB7</accession>
<evidence type="ECO:0000313" key="3">
    <source>
        <dbReference type="EMBL" id="MCF2651363.1"/>
    </source>
</evidence>
<dbReference type="RefSeq" id="WP_235322314.1">
    <property type="nucleotide sequence ID" value="NZ_JAFBIT010000001.1"/>
</dbReference>
<comment type="caution">
    <text evidence="3">The sequence shown here is derived from an EMBL/GenBank/DDBJ whole genome shotgun (WGS) entry which is preliminary data.</text>
</comment>
<feature type="signal peptide" evidence="2">
    <location>
        <begin position="1"/>
        <end position="29"/>
    </location>
</feature>
<keyword evidence="4" id="KW-1185">Reference proteome</keyword>
<feature type="region of interest" description="Disordered" evidence="1">
    <location>
        <begin position="28"/>
        <end position="68"/>
    </location>
</feature>
<organism evidence="3 4">
    <name type="scientific">Anaeromassilibacillus senegalensis</name>
    <dbReference type="NCBI Taxonomy" id="1673717"/>
    <lineage>
        <taxon>Bacteria</taxon>
        <taxon>Bacillati</taxon>
        <taxon>Bacillota</taxon>
        <taxon>Clostridia</taxon>
        <taxon>Eubacteriales</taxon>
        <taxon>Acutalibacteraceae</taxon>
        <taxon>Anaeromassilibacillus</taxon>
    </lineage>
</organism>
<reference evidence="3 4" key="1">
    <citation type="submission" date="2020-12" db="EMBL/GenBank/DDBJ databases">
        <title>Whole genome sequences of gut porcine anaerobes.</title>
        <authorList>
            <person name="Kubasova T."/>
            <person name="Jahodarova E."/>
            <person name="Rychlik I."/>
        </authorList>
    </citation>
    <scope>NUCLEOTIDE SEQUENCE [LARGE SCALE GENOMIC DNA]</scope>
    <source>
        <strain evidence="3 4">An867</strain>
    </source>
</reference>
<name>A0ABS9CKB7_9FIRM</name>
<sequence>MTKKLQTLAAVLYAAALTVSIVACGSAPAESEPAPTSSPTPTAAPEITPTPEPTASPAVDPTAAPTEVPEALAEDIPVEIQTMYPLIEAHMLAQLNGGAFDANDPAYFWQTVCFAIDGCGLEFYSAETVGNALVLSRGVVEEIASGLFENGGVLPEIPETLSGELQYDAEADAYAHPLGGGGYGIAVRGIIDSEDGPLMLMVSLTAGDTAVADFSAELVENTRAGNSLITYSIRSVKRQ</sequence>
<protein>
    <recommendedName>
        <fullName evidence="5">Lipoprotein</fullName>
    </recommendedName>
</protein>
<proteinExistence type="predicted"/>
<evidence type="ECO:0000313" key="4">
    <source>
        <dbReference type="Proteomes" id="UP001299220"/>
    </source>
</evidence>
<dbReference type="EMBL" id="JAFBIT010000001">
    <property type="protein sequence ID" value="MCF2651363.1"/>
    <property type="molecule type" value="Genomic_DNA"/>
</dbReference>
<gene>
    <name evidence="3" type="ORF">JQM67_01910</name>
</gene>
<evidence type="ECO:0000256" key="2">
    <source>
        <dbReference type="SAM" id="SignalP"/>
    </source>
</evidence>
<evidence type="ECO:0000256" key="1">
    <source>
        <dbReference type="SAM" id="MobiDB-lite"/>
    </source>
</evidence>